<reference evidence="13" key="2">
    <citation type="submission" date="2017-06" db="EMBL/GenBank/DDBJ databases">
        <title>WGS assembly of Brachypodium distachyon.</title>
        <authorList>
            <consortium name="The International Brachypodium Initiative"/>
            <person name="Lucas S."/>
            <person name="Harmon-Smith M."/>
            <person name="Lail K."/>
            <person name="Tice H."/>
            <person name="Grimwood J."/>
            <person name="Bruce D."/>
            <person name="Barry K."/>
            <person name="Shu S."/>
            <person name="Lindquist E."/>
            <person name="Wang M."/>
            <person name="Pitluck S."/>
            <person name="Vogel J.P."/>
            <person name="Garvin D.F."/>
            <person name="Mockler T.C."/>
            <person name="Schmutz J."/>
            <person name="Rokhsar D."/>
            <person name="Bevan M.W."/>
        </authorList>
    </citation>
    <scope>NUCLEOTIDE SEQUENCE</scope>
    <source>
        <strain evidence="13">Bd21</strain>
    </source>
</reference>
<dbReference type="AlphaFoldDB" id="A0A2K2CH38"/>
<dbReference type="InterPro" id="IPR011009">
    <property type="entry name" value="Kinase-like_dom_sf"/>
</dbReference>
<dbReference type="InterPro" id="IPR000719">
    <property type="entry name" value="Prot_kinase_dom"/>
</dbReference>
<comment type="similarity">
    <text evidence="1">Belongs to the protein kinase superfamily. AGC Ser/Thr protein kinase family.</text>
</comment>
<dbReference type="FunFam" id="1.10.510.10:FF:000294">
    <property type="entry name" value="Serine/threonine-protein kinase OXI1"/>
    <property type="match status" value="1"/>
</dbReference>
<dbReference type="GO" id="GO:0005886">
    <property type="term" value="C:plasma membrane"/>
    <property type="evidence" value="ECO:0000318"/>
    <property type="project" value="GO_Central"/>
</dbReference>
<accession>A0A2K2CH38</accession>
<dbReference type="SUPFAM" id="SSF56112">
    <property type="entry name" value="Protein kinase-like (PK-like)"/>
    <property type="match status" value="1"/>
</dbReference>
<feature type="domain" description="AGC-kinase C-terminal" evidence="12">
    <location>
        <begin position="481"/>
        <end position="565"/>
    </location>
</feature>
<evidence type="ECO:0000256" key="5">
    <source>
        <dbReference type="ARBA" id="ARBA00022741"/>
    </source>
</evidence>
<dbReference type="GO" id="GO:0005524">
    <property type="term" value="F:ATP binding"/>
    <property type="evidence" value="ECO:0007669"/>
    <property type="project" value="UniProtKB-KW"/>
</dbReference>
<feature type="compositionally biased region" description="Polar residues" evidence="10">
    <location>
        <begin position="73"/>
        <end position="92"/>
    </location>
</feature>
<dbReference type="Pfam" id="PF00069">
    <property type="entry name" value="Pkinase"/>
    <property type="match status" value="2"/>
</dbReference>
<dbReference type="EnsemblPlants" id="PNT61346">
    <property type="protein sequence ID" value="PNT61346"/>
    <property type="gene ID" value="BRADI_5g14090v3"/>
</dbReference>
<evidence type="ECO:0000313" key="14">
    <source>
        <dbReference type="EnsemblPlants" id="PNT61346"/>
    </source>
</evidence>
<proteinExistence type="inferred from homology"/>
<dbReference type="Gramene" id="PNT61346">
    <property type="protein sequence ID" value="PNT61346"/>
    <property type="gene ID" value="BRADI_5g14090v3"/>
</dbReference>
<dbReference type="Gene3D" id="3.30.200.20">
    <property type="entry name" value="Phosphorylase Kinase, domain 1"/>
    <property type="match status" value="1"/>
</dbReference>
<sequence length="565" mass="61015">MEFYSGTRRREDHATQLLNPGLENSPFQNTLASRKKIRQCAVQKCFASKKPCPHKTSENRIAEERESDRNKSPTRSSRSLAQGQPPTPQSCRPLTPPAPNLGKPSSSRARAVAMTVAETSPPEPRQLCLADLKAVCVLGRGAKGVVFHVVPGADGDCDGSAMALKAVSREAARHKKSGSGGGDGHRRIWFERDVLLALRHPLLPALRGVLATEAVVGFAIDRCGGGDLNSLRRRQTEKMFSDSVIRFYAAELVLALEYLHSIGIVYRDLKPENVLIQDSGHIMLVDFDLSTRLPIRPPETDEAAAVPKPATVHSSPSLNHGKPKKPSGAAMCFRFRSGGATKPTVSADSPSPPSTSRTASSSSSSSTTTTGSSTVSGARTPAKSNSFVGTEDYVAPEIIAGSGHDFIVDWWGLGVVLYEMLYGRTPFRGQNRKETFYRVLTKQPELVGEKTPLRDLIARLLEKDPAKRIGARGIKSHPFFHGVDWDRILRVARPPFIPSPPQDDGGGEVLDVEKVVHETFAANDGEAAAAGDDQKPLPEAGGCVAAADGERRMDPSKDGDFSVFF</sequence>
<evidence type="ECO:0000256" key="10">
    <source>
        <dbReference type="SAM" id="MobiDB-lite"/>
    </source>
</evidence>
<organism evidence="13">
    <name type="scientific">Brachypodium distachyon</name>
    <name type="common">Purple false brome</name>
    <name type="synonym">Trachynia distachya</name>
    <dbReference type="NCBI Taxonomy" id="15368"/>
    <lineage>
        <taxon>Eukaryota</taxon>
        <taxon>Viridiplantae</taxon>
        <taxon>Streptophyta</taxon>
        <taxon>Embryophyta</taxon>
        <taxon>Tracheophyta</taxon>
        <taxon>Spermatophyta</taxon>
        <taxon>Magnoliopsida</taxon>
        <taxon>Liliopsida</taxon>
        <taxon>Poales</taxon>
        <taxon>Poaceae</taxon>
        <taxon>BOP clade</taxon>
        <taxon>Pooideae</taxon>
        <taxon>Stipodae</taxon>
        <taxon>Brachypodieae</taxon>
        <taxon>Brachypodium</taxon>
    </lineage>
</organism>
<comment type="catalytic activity">
    <reaction evidence="8">
        <text>L-threonyl-[protein] + ATP = O-phospho-L-threonyl-[protein] + ADP + H(+)</text>
        <dbReference type="Rhea" id="RHEA:46608"/>
        <dbReference type="Rhea" id="RHEA-COMP:11060"/>
        <dbReference type="Rhea" id="RHEA-COMP:11605"/>
        <dbReference type="ChEBI" id="CHEBI:15378"/>
        <dbReference type="ChEBI" id="CHEBI:30013"/>
        <dbReference type="ChEBI" id="CHEBI:30616"/>
        <dbReference type="ChEBI" id="CHEBI:61977"/>
        <dbReference type="ChEBI" id="CHEBI:456216"/>
        <dbReference type="EC" id="2.7.11.1"/>
    </reaction>
</comment>
<keyword evidence="7" id="KW-0067">ATP-binding</keyword>
<feature type="region of interest" description="Disordered" evidence="10">
    <location>
        <begin position="1"/>
        <end position="26"/>
    </location>
</feature>
<dbReference type="FunCoup" id="A0A2K2CH38">
    <property type="interactions" value="98"/>
</dbReference>
<evidence type="ECO:0000313" key="15">
    <source>
        <dbReference type="Proteomes" id="UP000008810"/>
    </source>
</evidence>
<reference evidence="14" key="3">
    <citation type="submission" date="2018-08" db="UniProtKB">
        <authorList>
            <consortium name="EnsemblPlants"/>
        </authorList>
    </citation>
    <scope>IDENTIFICATION</scope>
    <source>
        <strain evidence="14">cv. Bd21</strain>
    </source>
</reference>
<name>A0A2K2CH38_BRADI</name>
<feature type="region of interest" description="Disordered" evidence="10">
    <location>
        <begin position="49"/>
        <end position="120"/>
    </location>
</feature>
<dbReference type="InterPro" id="IPR008271">
    <property type="entry name" value="Ser/Thr_kinase_AS"/>
</dbReference>
<dbReference type="ExpressionAtlas" id="A0A2K2CH38">
    <property type="expression patterns" value="baseline and differential"/>
</dbReference>
<evidence type="ECO:0000259" key="12">
    <source>
        <dbReference type="PROSITE" id="PS51285"/>
    </source>
</evidence>
<comment type="catalytic activity">
    <reaction evidence="9">
        <text>L-seryl-[protein] + ATP = O-phospho-L-seryl-[protein] + ADP + H(+)</text>
        <dbReference type="Rhea" id="RHEA:17989"/>
        <dbReference type="Rhea" id="RHEA-COMP:9863"/>
        <dbReference type="Rhea" id="RHEA-COMP:11604"/>
        <dbReference type="ChEBI" id="CHEBI:15378"/>
        <dbReference type="ChEBI" id="CHEBI:29999"/>
        <dbReference type="ChEBI" id="CHEBI:30616"/>
        <dbReference type="ChEBI" id="CHEBI:83421"/>
        <dbReference type="ChEBI" id="CHEBI:456216"/>
        <dbReference type="EC" id="2.7.11.1"/>
    </reaction>
</comment>
<dbReference type="EMBL" id="CM000884">
    <property type="protein sequence ID" value="PNT61346.1"/>
    <property type="molecule type" value="Genomic_DNA"/>
</dbReference>
<evidence type="ECO:0000313" key="13">
    <source>
        <dbReference type="EMBL" id="PNT61346.1"/>
    </source>
</evidence>
<dbReference type="Gene3D" id="1.10.510.10">
    <property type="entry name" value="Transferase(Phosphotransferase) domain 1"/>
    <property type="match status" value="2"/>
</dbReference>
<keyword evidence="3" id="KW-0723">Serine/threonine-protein kinase</keyword>
<dbReference type="PANTHER" id="PTHR45637">
    <property type="entry name" value="FLIPPASE KINASE 1-RELATED"/>
    <property type="match status" value="1"/>
</dbReference>
<evidence type="ECO:0000256" key="6">
    <source>
        <dbReference type="ARBA" id="ARBA00022777"/>
    </source>
</evidence>
<dbReference type="EC" id="2.7.11.1" evidence="2"/>
<dbReference type="SMART" id="SM00220">
    <property type="entry name" value="S_TKc"/>
    <property type="match status" value="1"/>
</dbReference>
<protein>
    <recommendedName>
        <fullName evidence="2">non-specific serine/threonine protein kinase</fullName>
        <ecNumber evidence="2">2.7.11.1</ecNumber>
    </recommendedName>
</protein>
<evidence type="ECO:0000256" key="7">
    <source>
        <dbReference type="ARBA" id="ARBA00022840"/>
    </source>
</evidence>
<evidence type="ECO:0000256" key="4">
    <source>
        <dbReference type="ARBA" id="ARBA00022679"/>
    </source>
</evidence>
<dbReference type="InterPro" id="IPR000961">
    <property type="entry name" value="AGC-kinase_C"/>
</dbReference>
<evidence type="ECO:0000256" key="8">
    <source>
        <dbReference type="ARBA" id="ARBA00047899"/>
    </source>
</evidence>
<reference evidence="13 14" key="1">
    <citation type="journal article" date="2010" name="Nature">
        <title>Genome sequencing and analysis of the model grass Brachypodium distachyon.</title>
        <authorList>
            <consortium name="International Brachypodium Initiative"/>
        </authorList>
    </citation>
    <scope>NUCLEOTIDE SEQUENCE [LARGE SCALE GENOMIC DNA]</scope>
    <source>
        <strain evidence="13 14">Bd21</strain>
    </source>
</reference>
<evidence type="ECO:0000256" key="2">
    <source>
        <dbReference type="ARBA" id="ARBA00012513"/>
    </source>
</evidence>
<dbReference type="Proteomes" id="UP000008810">
    <property type="component" value="Chromosome 5"/>
</dbReference>
<dbReference type="PROSITE" id="PS51285">
    <property type="entry name" value="AGC_KINASE_CTER"/>
    <property type="match status" value="1"/>
</dbReference>
<feature type="compositionally biased region" description="Low complexity" evidence="10">
    <location>
        <begin position="343"/>
        <end position="380"/>
    </location>
</feature>
<feature type="compositionally biased region" description="Basic and acidic residues" evidence="10">
    <location>
        <begin position="55"/>
        <end position="71"/>
    </location>
</feature>
<dbReference type="FunFam" id="1.10.510.10:FF:000312">
    <property type="entry name" value="Serine/threonine-protein kinase OXI1"/>
    <property type="match status" value="1"/>
</dbReference>
<keyword evidence="15" id="KW-1185">Reference proteome</keyword>
<gene>
    <name evidence="14" type="primary">LOC100845159</name>
    <name evidence="13" type="ORF">BRADI_5g14090v3</name>
</gene>
<dbReference type="OrthoDB" id="432483at2759"/>
<feature type="region of interest" description="Disordered" evidence="10">
    <location>
        <begin position="299"/>
        <end position="326"/>
    </location>
</feature>
<dbReference type="GO" id="GO:0004674">
    <property type="term" value="F:protein serine/threonine kinase activity"/>
    <property type="evidence" value="ECO:0000318"/>
    <property type="project" value="GO_Central"/>
</dbReference>
<keyword evidence="4" id="KW-0808">Transferase</keyword>
<evidence type="ECO:0000256" key="9">
    <source>
        <dbReference type="ARBA" id="ARBA00048679"/>
    </source>
</evidence>
<dbReference type="GO" id="GO:0005634">
    <property type="term" value="C:nucleus"/>
    <property type="evidence" value="ECO:0000318"/>
    <property type="project" value="GO_Central"/>
</dbReference>
<evidence type="ECO:0000256" key="3">
    <source>
        <dbReference type="ARBA" id="ARBA00022527"/>
    </source>
</evidence>
<dbReference type="PROSITE" id="PS50011">
    <property type="entry name" value="PROTEIN_KINASE_DOM"/>
    <property type="match status" value="1"/>
</dbReference>
<evidence type="ECO:0000259" key="11">
    <source>
        <dbReference type="PROSITE" id="PS50011"/>
    </source>
</evidence>
<evidence type="ECO:0000256" key="1">
    <source>
        <dbReference type="ARBA" id="ARBA00009903"/>
    </source>
</evidence>
<keyword evidence="6" id="KW-0418">Kinase</keyword>
<feature type="region of interest" description="Disordered" evidence="10">
    <location>
        <begin position="340"/>
        <end position="386"/>
    </location>
</feature>
<dbReference type="GO" id="GO:0005737">
    <property type="term" value="C:cytoplasm"/>
    <property type="evidence" value="ECO:0000318"/>
    <property type="project" value="GO_Central"/>
</dbReference>
<dbReference type="PROSITE" id="PS00108">
    <property type="entry name" value="PROTEIN_KINASE_ST"/>
    <property type="match status" value="1"/>
</dbReference>
<dbReference type="FunFam" id="3.30.200.20:FF:000573">
    <property type="entry name" value="Serine/threonine-protein kinase OXI1"/>
    <property type="match status" value="1"/>
</dbReference>
<keyword evidence="5" id="KW-0547">Nucleotide-binding</keyword>
<feature type="domain" description="Protein kinase" evidence="11">
    <location>
        <begin position="132"/>
        <end position="480"/>
    </location>
</feature>